<dbReference type="OrthoDB" id="552695at2759"/>
<dbReference type="PANTHER" id="PTHR12172">
    <property type="entry name" value="CELL CYCLE CHECKPOINT PROTEIN RAD17"/>
    <property type="match status" value="1"/>
</dbReference>
<evidence type="ECO:0000256" key="5">
    <source>
        <dbReference type="ARBA" id="ARBA00022840"/>
    </source>
</evidence>
<keyword evidence="3" id="KW-0547">Nucleotide-binding</keyword>
<proteinExistence type="inferred from homology"/>
<dbReference type="GO" id="GO:0000077">
    <property type="term" value="P:DNA damage checkpoint signaling"/>
    <property type="evidence" value="ECO:0007669"/>
    <property type="project" value="TreeGrafter"/>
</dbReference>
<gene>
    <name evidence="8" type="ORF">MICPUCDRAFT_55219</name>
</gene>
<dbReference type="PANTHER" id="PTHR12172:SF0">
    <property type="entry name" value="CELL CYCLE CHECKPOINT PROTEIN RAD17"/>
    <property type="match status" value="1"/>
</dbReference>
<dbReference type="Gene3D" id="3.40.50.300">
    <property type="entry name" value="P-loop containing nucleotide triphosphate hydrolases"/>
    <property type="match status" value="1"/>
</dbReference>
<comment type="subcellular location">
    <subcellularLocation>
        <location evidence="1">Nucleus</location>
    </subcellularLocation>
</comment>
<evidence type="ECO:0000256" key="4">
    <source>
        <dbReference type="ARBA" id="ARBA00022763"/>
    </source>
</evidence>
<dbReference type="eggNOG" id="KOG1970">
    <property type="taxonomic scope" value="Eukaryota"/>
</dbReference>
<dbReference type="GO" id="GO:0003682">
    <property type="term" value="F:chromatin binding"/>
    <property type="evidence" value="ECO:0007669"/>
    <property type="project" value="TreeGrafter"/>
</dbReference>
<keyword evidence="6" id="KW-0539">Nucleus</keyword>
<evidence type="ECO:0000256" key="6">
    <source>
        <dbReference type="ARBA" id="ARBA00023242"/>
    </source>
</evidence>
<dbReference type="Pfam" id="PF03215">
    <property type="entry name" value="Rad17"/>
    <property type="match status" value="1"/>
</dbReference>
<dbReference type="RefSeq" id="XP_003056331.1">
    <property type="nucleotide sequence ID" value="XM_003056285.1"/>
</dbReference>
<keyword evidence="4" id="KW-0227">DNA damage</keyword>
<dbReference type="AlphaFoldDB" id="C1MK70"/>
<dbReference type="Gene3D" id="1.10.8.60">
    <property type="match status" value="1"/>
</dbReference>
<evidence type="ECO:0000313" key="9">
    <source>
        <dbReference type="Proteomes" id="UP000001876"/>
    </source>
</evidence>
<dbReference type="Proteomes" id="UP000001876">
    <property type="component" value="Unassembled WGS sequence"/>
</dbReference>
<comment type="similarity">
    <text evidence="2">Belongs to the rad17/RAD24 family.</text>
</comment>
<dbReference type="EMBL" id="GG663736">
    <property type="protein sequence ID" value="EEH59707.1"/>
    <property type="molecule type" value="Genomic_DNA"/>
</dbReference>
<name>C1MK70_MICPC</name>
<dbReference type="GeneID" id="9681314"/>
<keyword evidence="5" id="KW-0067">ATP-binding</keyword>
<dbReference type="GO" id="GO:0005634">
    <property type="term" value="C:nucleus"/>
    <property type="evidence" value="ECO:0007669"/>
    <property type="project" value="UniProtKB-SubCell"/>
</dbReference>
<evidence type="ECO:0000256" key="1">
    <source>
        <dbReference type="ARBA" id="ARBA00004123"/>
    </source>
</evidence>
<evidence type="ECO:0000313" key="8">
    <source>
        <dbReference type="EMBL" id="EEH59707.1"/>
    </source>
</evidence>
<accession>C1MK70</accession>
<keyword evidence="7" id="KW-0131">Cell cycle</keyword>
<evidence type="ECO:0000256" key="7">
    <source>
        <dbReference type="ARBA" id="ARBA00023306"/>
    </source>
</evidence>
<keyword evidence="9" id="KW-1185">Reference proteome</keyword>
<reference evidence="8 9" key="1">
    <citation type="journal article" date="2009" name="Science">
        <title>Green evolution and dynamic adaptations revealed by genomes of the marine picoeukaryotes Micromonas.</title>
        <authorList>
            <person name="Worden A.Z."/>
            <person name="Lee J.H."/>
            <person name="Mock T."/>
            <person name="Rouze P."/>
            <person name="Simmons M.P."/>
            <person name="Aerts A.L."/>
            <person name="Allen A.E."/>
            <person name="Cuvelier M.L."/>
            <person name="Derelle E."/>
            <person name="Everett M.V."/>
            <person name="Foulon E."/>
            <person name="Grimwood J."/>
            <person name="Gundlach H."/>
            <person name="Henrissat B."/>
            <person name="Napoli C."/>
            <person name="McDonald S.M."/>
            <person name="Parker M.S."/>
            <person name="Rombauts S."/>
            <person name="Salamov A."/>
            <person name="Von Dassow P."/>
            <person name="Badger J.H."/>
            <person name="Coutinho P.M."/>
            <person name="Demir E."/>
            <person name="Dubchak I."/>
            <person name="Gentemann C."/>
            <person name="Eikrem W."/>
            <person name="Gready J.E."/>
            <person name="John U."/>
            <person name="Lanier W."/>
            <person name="Lindquist E.A."/>
            <person name="Lucas S."/>
            <person name="Mayer K.F."/>
            <person name="Moreau H."/>
            <person name="Not F."/>
            <person name="Otillar R."/>
            <person name="Panaud O."/>
            <person name="Pangilinan J."/>
            <person name="Paulsen I."/>
            <person name="Piegu B."/>
            <person name="Poliakov A."/>
            <person name="Robbens S."/>
            <person name="Schmutz J."/>
            <person name="Toulza E."/>
            <person name="Wyss T."/>
            <person name="Zelensky A."/>
            <person name="Zhou K."/>
            <person name="Armbrust E.V."/>
            <person name="Bhattacharya D."/>
            <person name="Goodenough U.W."/>
            <person name="Van de Peer Y."/>
            <person name="Grigoriev I.V."/>
        </authorList>
    </citation>
    <scope>NUCLEOTIDE SEQUENCE [LARGE SCALE GENOMIC DNA]</scope>
    <source>
        <strain evidence="8 9">CCMP1545</strain>
    </source>
</reference>
<evidence type="ECO:0000256" key="2">
    <source>
        <dbReference type="ARBA" id="ARBA00006168"/>
    </source>
</evidence>
<dbReference type="KEGG" id="mpp:MICPUCDRAFT_55219"/>
<dbReference type="GO" id="GO:0005524">
    <property type="term" value="F:ATP binding"/>
    <property type="evidence" value="ECO:0007669"/>
    <property type="project" value="UniProtKB-KW"/>
</dbReference>
<dbReference type="InterPro" id="IPR027417">
    <property type="entry name" value="P-loop_NTPase"/>
</dbReference>
<protein>
    <submittedName>
        <fullName evidence="8">HIRA protein group</fullName>
    </submittedName>
</protein>
<dbReference type="SUPFAM" id="SSF52540">
    <property type="entry name" value="P-loop containing nucleoside triphosphate hydrolases"/>
    <property type="match status" value="1"/>
</dbReference>
<dbReference type="InterPro" id="IPR004582">
    <property type="entry name" value="Checkpoint_prot_Rad17_Rad24"/>
</dbReference>
<dbReference type="GO" id="GO:0006281">
    <property type="term" value="P:DNA repair"/>
    <property type="evidence" value="ECO:0007669"/>
    <property type="project" value="InterPro"/>
</dbReference>
<evidence type="ECO:0000256" key="3">
    <source>
        <dbReference type="ARBA" id="ARBA00022741"/>
    </source>
</evidence>
<dbReference type="GO" id="GO:0033314">
    <property type="term" value="P:mitotic DNA replication checkpoint signaling"/>
    <property type="evidence" value="ECO:0007669"/>
    <property type="project" value="TreeGrafter"/>
</dbReference>
<dbReference type="STRING" id="564608.C1MK70"/>
<sequence>MLYTNESDIVVAKKKLDSLREWLWNCRQPDAPQVLLMVGPAGSGKSAALRLVAAEAEIKIREWNAPVPMLWKEFKHMSALDTNYSSKVDDFGSFVARASKYSLLKLEASQISPSSIPFMSLNSEKEHRRHETDVILLVEDVPLRGSKEQQQHVLDLLQRLTRESRTPTAIVFSEEDLGSRIGELQDYSIGISTVIRVMVSAGARYLSFNSSTVTRLVKALTSIAHAERLTFSPVELMEIAIASKGDVRCAITSLQLLACGVKGVSVQSKESHFALADMNRMKIKACASLAGDDDIRSVRLLECRDNLKVSEKGNFCRDHALSAFHALGKVLYNKRCLPVTKASMSEAPTNFSDNSFDKKLKSKRIKFDGFAEGMFSLVSTKESTSCILQFGNDVGPFCVHPQLQRHPLSNDPEWILFKSKLNAVAATSFLYENFLDFLPNEAVKDAALGIRYLSDAVLLLKRTNEGLGGHDRGGLSSHIQFDRGDSPTAPTSVRELAAGSVSTRGVFFAPSSTHATPRRWHQLRAPQGVKATRVTASNMQELRAFIAEDFSISSNLAAAVETLPMLRVIALCTPKETMRVPYLPFRWTNFDDEQCSARRDREYPASARHASWSGEVVSKEAYSWHNTSGIVYRSSRAEPFLNDDSSQQVRINITLQNIVASTGERDDIEDC</sequence>
<organism evidence="9">
    <name type="scientific">Micromonas pusilla (strain CCMP1545)</name>
    <name type="common">Picoplanktonic green alga</name>
    <dbReference type="NCBI Taxonomy" id="564608"/>
    <lineage>
        <taxon>Eukaryota</taxon>
        <taxon>Viridiplantae</taxon>
        <taxon>Chlorophyta</taxon>
        <taxon>Mamiellophyceae</taxon>
        <taxon>Mamiellales</taxon>
        <taxon>Mamiellaceae</taxon>
        <taxon>Micromonas</taxon>
    </lineage>
</organism>
<dbReference type="GO" id="GO:0003689">
    <property type="term" value="F:DNA clamp loader activity"/>
    <property type="evidence" value="ECO:0007669"/>
    <property type="project" value="TreeGrafter"/>
</dbReference>